<evidence type="ECO:0000256" key="6">
    <source>
        <dbReference type="ARBA" id="ARBA00023242"/>
    </source>
</evidence>
<name>A0A0D3H2X6_9ORYZ</name>
<comment type="subcellular location">
    <subcellularLocation>
        <location evidence="1">Nucleus</location>
    </subcellularLocation>
</comment>
<dbReference type="GO" id="GO:0003677">
    <property type="term" value="F:DNA binding"/>
    <property type="evidence" value="ECO:0007669"/>
    <property type="project" value="UniProtKB-KW"/>
</dbReference>
<evidence type="ECO:0000256" key="1">
    <source>
        <dbReference type="ARBA" id="ARBA00004123"/>
    </source>
</evidence>
<evidence type="ECO:0000256" key="3">
    <source>
        <dbReference type="ARBA" id="ARBA00023015"/>
    </source>
</evidence>
<protein>
    <recommendedName>
        <fullName evidence="8">BZIP domain-containing protein</fullName>
    </recommendedName>
</protein>
<dbReference type="InterPro" id="IPR043452">
    <property type="entry name" value="BZIP46-like"/>
</dbReference>
<dbReference type="InterPro" id="IPR046347">
    <property type="entry name" value="bZIP_sf"/>
</dbReference>
<dbReference type="SUPFAM" id="SSF57959">
    <property type="entry name" value="Leucine zipper domain"/>
    <property type="match status" value="1"/>
</dbReference>
<feature type="region of interest" description="Disordered" evidence="7">
    <location>
        <begin position="1"/>
        <end position="41"/>
    </location>
</feature>
<dbReference type="GO" id="GO:0045893">
    <property type="term" value="P:positive regulation of DNA-templated transcription"/>
    <property type="evidence" value="ECO:0007669"/>
    <property type="project" value="InterPro"/>
</dbReference>
<dbReference type="Gramene" id="OBART08G22810.1">
    <property type="protein sequence ID" value="OBART08G22810.1"/>
    <property type="gene ID" value="OBART08G22810"/>
</dbReference>
<feature type="region of interest" description="Disordered" evidence="7">
    <location>
        <begin position="132"/>
        <end position="155"/>
    </location>
</feature>
<dbReference type="Pfam" id="PF00170">
    <property type="entry name" value="bZIP_1"/>
    <property type="match status" value="1"/>
</dbReference>
<dbReference type="InterPro" id="IPR004827">
    <property type="entry name" value="bZIP"/>
</dbReference>
<keyword evidence="4" id="KW-0238">DNA-binding</keyword>
<reference evidence="9" key="1">
    <citation type="journal article" date="2009" name="Rice">
        <title>De Novo Next Generation Sequencing of Plant Genomes.</title>
        <authorList>
            <person name="Rounsley S."/>
            <person name="Marri P.R."/>
            <person name="Yu Y."/>
            <person name="He R."/>
            <person name="Sisneros N."/>
            <person name="Goicoechea J.L."/>
            <person name="Lee S.J."/>
            <person name="Angelova A."/>
            <person name="Kudrna D."/>
            <person name="Luo M."/>
            <person name="Affourtit J."/>
            <person name="Desany B."/>
            <person name="Knight J."/>
            <person name="Niazi F."/>
            <person name="Egholm M."/>
            <person name="Wing R.A."/>
        </authorList>
    </citation>
    <scope>NUCLEOTIDE SEQUENCE [LARGE SCALE GENOMIC DNA]</scope>
    <source>
        <strain evidence="9">cv. IRGC 105608</strain>
    </source>
</reference>
<dbReference type="Gene3D" id="1.20.5.170">
    <property type="match status" value="1"/>
</dbReference>
<reference evidence="9" key="2">
    <citation type="submission" date="2015-03" db="UniProtKB">
        <authorList>
            <consortium name="EnsemblPlants"/>
        </authorList>
    </citation>
    <scope>IDENTIFICATION</scope>
</reference>
<dbReference type="PROSITE" id="PS00036">
    <property type="entry name" value="BZIP_BASIC"/>
    <property type="match status" value="1"/>
</dbReference>
<organism evidence="9">
    <name type="scientific">Oryza barthii</name>
    <dbReference type="NCBI Taxonomy" id="65489"/>
    <lineage>
        <taxon>Eukaryota</taxon>
        <taxon>Viridiplantae</taxon>
        <taxon>Streptophyta</taxon>
        <taxon>Embryophyta</taxon>
        <taxon>Tracheophyta</taxon>
        <taxon>Spermatophyta</taxon>
        <taxon>Magnoliopsida</taxon>
        <taxon>Liliopsida</taxon>
        <taxon>Poales</taxon>
        <taxon>Poaceae</taxon>
        <taxon>BOP clade</taxon>
        <taxon>Oryzoideae</taxon>
        <taxon>Oryzeae</taxon>
        <taxon>Oryzinae</taxon>
        <taxon>Oryza</taxon>
    </lineage>
</organism>
<dbReference type="eggNOG" id="ENOG502R602">
    <property type="taxonomic scope" value="Eukaryota"/>
</dbReference>
<evidence type="ECO:0000256" key="4">
    <source>
        <dbReference type="ARBA" id="ARBA00023125"/>
    </source>
</evidence>
<dbReference type="PROSITE" id="PS50217">
    <property type="entry name" value="BZIP"/>
    <property type="match status" value="1"/>
</dbReference>
<proteinExistence type="predicted"/>
<feature type="compositionally biased region" description="Low complexity" evidence="7">
    <location>
        <begin position="132"/>
        <end position="142"/>
    </location>
</feature>
<dbReference type="PANTHER" id="PTHR22952">
    <property type="entry name" value="CAMP-RESPONSE ELEMENT BINDING PROTEIN-RELATED"/>
    <property type="match status" value="1"/>
</dbReference>
<evidence type="ECO:0000256" key="2">
    <source>
        <dbReference type="ARBA" id="ARBA00022682"/>
    </source>
</evidence>
<dbReference type="PaxDb" id="65489-OBART08G22810.1"/>
<evidence type="ECO:0000256" key="7">
    <source>
        <dbReference type="SAM" id="MobiDB-lite"/>
    </source>
</evidence>
<sequence length="155" mass="16572">MERAAGTGSGGDDDELVLPPASFQDGLPSSRSYPSCIGGGSAAAASASLERELLYRAELHQQQQQQQQLGGGGGVERRKRRAMKNRESAERSRARKQAYLQELEQEVRLLRAENAALRHQCHQLKAAAAEAEAEAAAAAAAAKKPTIQRTSSATF</sequence>
<feature type="domain" description="BZIP" evidence="8">
    <location>
        <begin position="75"/>
        <end position="125"/>
    </location>
</feature>
<keyword evidence="5" id="KW-0804">Transcription</keyword>
<keyword evidence="3" id="KW-0805">Transcription regulation</keyword>
<dbReference type="GO" id="GO:0003700">
    <property type="term" value="F:DNA-binding transcription factor activity"/>
    <property type="evidence" value="ECO:0007669"/>
    <property type="project" value="InterPro"/>
</dbReference>
<evidence type="ECO:0000259" key="8">
    <source>
        <dbReference type="PROSITE" id="PS50217"/>
    </source>
</evidence>
<dbReference type="HOGENOM" id="CLU_1698208_0_0_1"/>
<dbReference type="Proteomes" id="UP000026960">
    <property type="component" value="Chromosome 8"/>
</dbReference>
<dbReference type="EnsemblPlants" id="OBART08G22810.1">
    <property type="protein sequence ID" value="OBART08G22810.1"/>
    <property type="gene ID" value="OBART08G22810"/>
</dbReference>
<dbReference type="AlphaFoldDB" id="A0A0D3H2X6"/>
<accession>A0A0D3H2X6</accession>
<keyword evidence="6" id="KW-0539">Nucleus</keyword>
<keyword evidence="2" id="KW-0938">Abscisic acid signaling pathway</keyword>
<keyword evidence="10" id="KW-1185">Reference proteome</keyword>
<dbReference type="FunFam" id="1.20.5.170:FF:000096">
    <property type="entry name" value="BZIP transcription factor bZIP46"/>
    <property type="match status" value="1"/>
</dbReference>
<evidence type="ECO:0000313" key="10">
    <source>
        <dbReference type="Proteomes" id="UP000026960"/>
    </source>
</evidence>
<dbReference type="STRING" id="65489.A0A0D3H2X6"/>
<feature type="region of interest" description="Disordered" evidence="7">
    <location>
        <begin position="59"/>
        <end position="95"/>
    </location>
</feature>
<dbReference type="SMART" id="SM00338">
    <property type="entry name" value="BRLZ"/>
    <property type="match status" value="1"/>
</dbReference>
<dbReference type="PANTHER" id="PTHR22952:SF475">
    <property type="entry name" value="OS08G0549600 PROTEIN"/>
    <property type="match status" value="1"/>
</dbReference>
<dbReference type="GO" id="GO:0009738">
    <property type="term" value="P:abscisic acid-activated signaling pathway"/>
    <property type="evidence" value="ECO:0007669"/>
    <property type="project" value="UniProtKB-KW"/>
</dbReference>
<evidence type="ECO:0000256" key="5">
    <source>
        <dbReference type="ARBA" id="ARBA00023163"/>
    </source>
</evidence>
<dbReference type="CDD" id="cd14707">
    <property type="entry name" value="bZIP_plant_BZIP46"/>
    <property type="match status" value="1"/>
</dbReference>
<evidence type="ECO:0000313" key="9">
    <source>
        <dbReference type="EnsemblPlants" id="OBART08G22810.1"/>
    </source>
</evidence>
<dbReference type="GO" id="GO:0005634">
    <property type="term" value="C:nucleus"/>
    <property type="evidence" value="ECO:0007669"/>
    <property type="project" value="UniProtKB-SubCell"/>
</dbReference>